<dbReference type="Gene3D" id="1.25.40.20">
    <property type="entry name" value="Ankyrin repeat-containing domain"/>
    <property type="match status" value="4"/>
</dbReference>
<dbReference type="Pfam" id="PF00023">
    <property type="entry name" value="Ank"/>
    <property type="match status" value="3"/>
</dbReference>
<proteinExistence type="predicted"/>
<dbReference type="PROSITE" id="PS50297">
    <property type="entry name" value="ANK_REP_REGION"/>
    <property type="match status" value="5"/>
</dbReference>
<evidence type="ECO:0000313" key="6">
    <source>
        <dbReference type="Proteomes" id="UP001159363"/>
    </source>
</evidence>
<dbReference type="PROSITE" id="PS50088">
    <property type="entry name" value="ANK_REPEAT"/>
    <property type="match status" value="5"/>
</dbReference>
<feature type="repeat" description="ANK" evidence="3">
    <location>
        <begin position="1649"/>
        <end position="1672"/>
    </location>
</feature>
<feature type="repeat" description="ANK" evidence="3">
    <location>
        <begin position="50"/>
        <end position="82"/>
    </location>
</feature>
<dbReference type="InterPro" id="IPR027417">
    <property type="entry name" value="P-loop_NTPase"/>
</dbReference>
<protein>
    <recommendedName>
        <fullName evidence="4">NACHT domain-containing protein</fullName>
    </recommendedName>
</protein>
<evidence type="ECO:0000259" key="4">
    <source>
        <dbReference type="PROSITE" id="PS50837"/>
    </source>
</evidence>
<name>A0ABQ9GMN6_9NEOP</name>
<dbReference type="SUPFAM" id="SSF140860">
    <property type="entry name" value="Pseudo ankyrin repeat-like"/>
    <property type="match status" value="1"/>
</dbReference>
<reference evidence="5 6" key="1">
    <citation type="submission" date="2023-02" db="EMBL/GenBank/DDBJ databases">
        <title>LHISI_Scaffold_Assembly.</title>
        <authorList>
            <person name="Stuart O.P."/>
            <person name="Cleave R."/>
            <person name="Magrath M.J.L."/>
            <person name="Mikheyev A.S."/>
        </authorList>
    </citation>
    <scope>NUCLEOTIDE SEQUENCE [LARGE SCALE GENOMIC DNA]</scope>
    <source>
        <strain evidence="5">Daus_M_001</strain>
        <tissue evidence="5">Leg muscle</tissue>
    </source>
</reference>
<keyword evidence="1" id="KW-0677">Repeat</keyword>
<dbReference type="InterPro" id="IPR007111">
    <property type="entry name" value="NACHT_NTPase"/>
</dbReference>
<dbReference type="EMBL" id="JARBHB010000011">
    <property type="protein sequence ID" value="KAJ8873296.1"/>
    <property type="molecule type" value="Genomic_DNA"/>
</dbReference>
<evidence type="ECO:0000256" key="3">
    <source>
        <dbReference type="PROSITE-ProRule" id="PRU00023"/>
    </source>
</evidence>
<evidence type="ECO:0000256" key="2">
    <source>
        <dbReference type="ARBA" id="ARBA00023043"/>
    </source>
</evidence>
<dbReference type="Gene3D" id="3.40.50.300">
    <property type="entry name" value="P-loop containing nucleotide triphosphate hydrolases"/>
    <property type="match status" value="1"/>
</dbReference>
<dbReference type="SMART" id="SM00248">
    <property type="entry name" value="ANK"/>
    <property type="match status" value="9"/>
</dbReference>
<dbReference type="SUPFAM" id="SSF48403">
    <property type="entry name" value="Ankyrin repeat"/>
    <property type="match status" value="2"/>
</dbReference>
<evidence type="ECO:0000256" key="1">
    <source>
        <dbReference type="ARBA" id="ARBA00022737"/>
    </source>
</evidence>
<dbReference type="Pfam" id="PF05729">
    <property type="entry name" value="NACHT"/>
    <property type="match status" value="1"/>
</dbReference>
<keyword evidence="2 3" id="KW-0040">ANK repeat</keyword>
<dbReference type="InterPro" id="IPR036770">
    <property type="entry name" value="Ankyrin_rpt-contain_sf"/>
</dbReference>
<feature type="repeat" description="ANK" evidence="3">
    <location>
        <begin position="1549"/>
        <end position="1581"/>
    </location>
</feature>
<dbReference type="PANTHER" id="PTHR24198">
    <property type="entry name" value="ANKYRIN REPEAT AND PROTEIN KINASE DOMAIN-CONTAINING PROTEIN"/>
    <property type="match status" value="1"/>
</dbReference>
<dbReference type="SUPFAM" id="SSF52540">
    <property type="entry name" value="P-loop containing nucleoside triphosphate hydrolases"/>
    <property type="match status" value="1"/>
</dbReference>
<feature type="domain" description="NACHT" evidence="4">
    <location>
        <begin position="1000"/>
        <end position="1127"/>
    </location>
</feature>
<organism evidence="5 6">
    <name type="scientific">Dryococelus australis</name>
    <dbReference type="NCBI Taxonomy" id="614101"/>
    <lineage>
        <taxon>Eukaryota</taxon>
        <taxon>Metazoa</taxon>
        <taxon>Ecdysozoa</taxon>
        <taxon>Arthropoda</taxon>
        <taxon>Hexapoda</taxon>
        <taxon>Insecta</taxon>
        <taxon>Pterygota</taxon>
        <taxon>Neoptera</taxon>
        <taxon>Polyneoptera</taxon>
        <taxon>Phasmatodea</taxon>
        <taxon>Verophasmatodea</taxon>
        <taxon>Anareolatae</taxon>
        <taxon>Phasmatidae</taxon>
        <taxon>Eurycanthinae</taxon>
        <taxon>Dryococelus</taxon>
    </lineage>
</organism>
<sequence length="1672" mass="191468">MSVMTLYFDQISPTISERLAGVLGLQYPLQSDSVSLTRDVCNELNKPDKEGNTHLSLAARYGEVGSVELLIRCGADINHCNKSRQRPVDLAWGNLESGNSRDYYNCMLLLLEAESIFPENFNIESYNYILESNCAPPRLKSFVQKSKDWFDVIKWIKDCDAKKVRNFSNKNDITKNVTTISLVHLVAEMGNEEVFAALFKQLFPLSAGRITLTGEETRLLAEINDKGDTPLIAAVKAGKLGNVDILLRCGADVNAHDREGKRAVDVAWHELRYDIMLLLLENESLYPEGFKLSWLEGINERAEKLKTFVQGRISLHEAIKIGNVQEVQNYITTSRCPSKYYLNRDNTSALYTAVTNEKFDIYSSLKSKGLGFCGEHEESFLGGLDHQERLKLKDSLLKYFPSCESGHVLYLVSKSRSKGPCKNLQDRAMSIFKKLDSIQEVSVVLQVIQYCDYVDIIFDFDRDDVSDADPVHDNRAKGTCDFNGGRIYVGFRTDCRNIIEEQERLGTLAHELTHLAMQIVYHNNCNPYELSDKEREDEFQHIIKDMEEKYNSTERKHYVITSMKEEYEGIQKIHYKATDVVEKYKDANSVDDKLMRVFTYKKIDWASELIARVSQILARYGEVNGCSKLTEQASQLYRYFKKYIVTDCIRMVNESYLIRPRNQMRILQQFLGQESHIRNADIQFECPLDLTGSLYNHGNCVLLVKTKCPYLTFISIHQVLQGREDILFMELNGSKENENIKNVEYVFRSYVCNILVIYCQESFKKDILLSWFKMLCSVLRREKKVIFIMPEGAGSSGIFDNAIKDHQLEHTFMAVVDGDYTLNDLNYKSQKKMLRCKVIFQGKQVRLNDIVEDGSAVSADLLIRLISKETVSIGGELPNLDDIKDYYIERFFSKQVVSPDVLKEQNVQDIFFLTGTFLGLEINSRNIHTASINNTQSEVAQFAELCMNNPKNNIHWLHCENKNLYLVKTHGSLLKIVEYIQGYSNKHSVHSVLSGLTQNPLTIISGAPGVGKSAVLVTMARELKEIDAKLWVNVIKLNEKIIELKKWGNKVKTGEQSDVLTYITNELLLLNTDTEKCLFQSYLKRGKAALLFDGFDEVSANYGDCIVDLLKKLKLADNVIIVTTRSNMKEKLESRLGVLSVRLNEFTPDDQKMFLDMYTKNYFGNIEYEHLEDLIEKWEKKYSSLMNDRKKSFLGVALHARMFAEVLLAIHSKQYDLIFSSYDAKIKEDTIFDESDLYRIFIRKKYDLFVSEKLKCETAVAETFYETLYKTICTNHEKLAVLYLLSEEKCCEIFKEELTDTQKLISDIENNKQTFGLISGLQLRDGKKIPTFVHHTFGEYLFCQIIIRKLKESRSQTFLKYICTDILVCLEYSGVRNFLNCHLRNECCENEVLDEIGQILCTVWKDNNRYLFNEVRTGFHQVAMEGNWEILKFYVSSLRKKQDTLVQIINTVDFKHDTPLMTTVLQENVEIVEMLLQNGACPTGSSISMDLLLKKYPDFFLPSKEYMQLSFDEFLVPESIPLQCAINRNNLAIVNLLLHRISDVSILDNASLFLKLAIQNNSVEILKLLVAKGVDINATDQICRELLCDASIGGNLEIMKFLCEHGANVITADLEGKSSPLYFAALFGNREIVKFLTARGVNVNTSYQEGKSPLHCATICGNIECVQILVAR</sequence>
<accession>A0ABQ9GMN6</accession>
<gene>
    <name evidence="5" type="ORF">PR048_026930</name>
</gene>
<dbReference type="Pfam" id="PF12796">
    <property type="entry name" value="Ank_2"/>
    <property type="match status" value="1"/>
</dbReference>
<dbReference type="Proteomes" id="UP001159363">
    <property type="component" value="Chromosome 10"/>
</dbReference>
<dbReference type="PROSITE" id="PS50837">
    <property type="entry name" value="NACHT"/>
    <property type="match status" value="1"/>
</dbReference>
<feature type="repeat" description="ANK" evidence="3">
    <location>
        <begin position="226"/>
        <end position="258"/>
    </location>
</feature>
<comment type="caution">
    <text evidence="5">The sequence shown here is derived from an EMBL/GenBank/DDBJ whole genome shotgun (WGS) entry which is preliminary data.</text>
</comment>
<keyword evidence="6" id="KW-1185">Reference proteome</keyword>
<dbReference type="InterPro" id="IPR002110">
    <property type="entry name" value="Ankyrin_rpt"/>
</dbReference>
<dbReference type="PANTHER" id="PTHR24198:SF165">
    <property type="entry name" value="ANKYRIN REPEAT-CONTAINING PROTEIN-RELATED"/>
    <property type="match status" value="1"/>
</dbReference>
<evidence type="ECO:0000313" key="5">
    <source>
        <dbReference type="EMBL" id="KAJ8873296.1"/>
    </source>
</evidence>
<feature type="repeat" description="ANK" evidence="3">
    <location>
        <begin position="1616"/>
        <end position="1648"/>
    </location>
</feature>